<organism evidence="2">
    <name type="scientific">bioreactor metagenome</name>
    <dbReference type="NCBI Taxonomy" id="1076179"/>
    <lineage>
        <taxon>unclassified sequences</taxon>
        <taxon>metagenomes</taxon>
        <taxon>ecological metagenomes</taxon>
    </lineage>
</organism>
<comment type="caution">
    <text evidence="2">The sequence shown here is derived from an EMBL/GenBank/DDBJ whole genome shotgun (WGS) entry which is preliminary data.</text>
</comment>
<dbReference type="Pfam" id="PF01614">
    <property type="entry name" value="IclR_C"/>
    <property type="match status" value="1"/>
</dbReference>
<sequence length="98" mass="10947">MTPGTVTDKNELISQFEKIRKQGYALDDEGAIIWVKAVAAPIFDVQNNLLAAVSVSVPKIQDQLEKFDSYIEATIKTAEKISKAFYECRLKLNDGPQK</sequence>
<dbReference type="GO" id="GO:0045892">
    <property type="term" value="P:negative regulation of DNA-templated transcription"/>
    <property type="evidence" value="ECO:0007669"/>
    <property type="project" value="TreeGrafter"/>
</dbReference>
<proteinExistence type="predicted"/>
<accession>A0A645IPT6</accession>
<dbReference type="PANTHER" id="PTHR30136">
    <property type="entry name" value="HELIX-TURN-HELIX TRANSCRIPTIONAL REGULATOR, ICLR FAMILY"/>
    <property type="match status" value="1"/>
</dbReference>
<evidence type="ECO:0000259" key="1">
    <source>
        <dbReference type="PROSITE" id="PS51078"/>
    </source>
</evidence>
<dbReference type="InterPro" id="IPR014757">
    <property type="entry name" value="Tscrpt_reg_IclR_C"/>
</dbReference>
<dbReference type="AlphaFoldDB" id="A0A645IPT6"/>
<dbReference type="EMBL" id="VSSQ01120163">
    <property type="protein sequence ID" value="MPN53247.1"/>
    <property type="molecule type" value="Genomic_DNA"/>
</dbReference>
<dbReference type="PANTHER" id="PTHR30136:SF7">
    <property type="entry name" value="HTH-TYPE TRANSCRIPTIONAL REGULATOR KDGR-RELATED"/>
    <property type="match status" value="1"/>
</dbReference>
<name>A0A645IPT6_9ZZZZ</name>
<evidence type="ECO:0000313" key="2">
    <source>
        <dbReference type="EMBL" id="MPN53247.1"/>
    </source>
</evidence>
<gene>
    <name evidence="2" type="primary">rhmR_2</name>
    <name evidence="2" type="ORF">SDC9_200911</name>
</gene>
<dbReference type="PROSITE" id="PS51078">
    <property type="entry name" value="ICLR_ED"/>
    <property type="match status" value="1"/>
</dbReference>
<dbReference type="SUPFAM" id="SSF55781">
    <property type="entry name" value="GAF domain-like"/>
    <property type="match status" value="1"/>
</dbReference>
<dbReference type="GO" id="GO:0003677">
    <property type="term" value="F:DNA binding"/>
    <property type="evidence" value="ECO:0007669"/>
    <property type="project" value="TreeGrafter"/>
</dbReference>
<dbReference type="Gene3D" id="3.30.450.40">
    <property type="match status" value="1"/>
</dbReference>
<dbReference type="GO" id="GO:0003700">
    <property type="term" value="F:DNA-binding transcription factor activity"/>
    <property type="evidence" value="ECO:0007669"/>
    <property type="project" value="TreeGrafter"/>
</dbReference>
<feature type="domain" description="IclR-ED" evidence="1">
    <location>
        <begin position="1"/>
        <end position="87"/>
    </location>
</feature>
<reference evidence="2" key="1">
    <citation type="submission" date="2019-08" db="EMBL/GenBank/DDBJ databases">
        <authorList>
            <person name="Kucharzyk K."/>
            <person name="Murdoch R.W."/>
            <person name="Higgins S."/>
            <person name="Loffler F."/>
        </authorList>
    </citation>
    <scope>NUCLEOTIDE SEQUENCE</scope>
</reference>
<dbReference type="InterPro" id="IPR029016">
    <property type="entry name" value="GAF-like_dom_sf"/>
</dbReference>
<dbReference type="InterPro" id="IPR050707">
    <property type="entry name" value="HTH_MetabolicPath_Reg"/>
</dbReference>
<protein>
    <submittedName>
        <fullName evidence="2">Putative HTH-type transcriptional regulator RhmR</fullName>
    </submittedName>
</protein>